<dbReference type="Proteomes" id="UP000699975">
    <property type="component" value="Unassembled WGS sequence"/>
</dbReference>
<gene>
    <name evidence="2" type="ORF">KCG45_09085</name>
</gene>
<protein>
    <submittedName>
        <fullName evidence="2">Glycosyltransferase family 2 protein</fullName>
    </submittedName>
</protein>
<sequence length="579" mass="63752">MLIATRPDRLIAVGWWKLIGKKLRARYRFEDAIAAMPFAHERWLHDCGQVDRAEIEAAKDRGRTITICVHLHLSGEDDAEKVRATLASIRDQSVPGTKVLITSEEGATGLSNRQPGGHIFVGTGNSRADGVRAALLKAQEVGIEWLIPVAVGDALPRHAVAAYTAHVLRHTGNLLPAVLYGDQDEFSPRFQSANAWLKPEFDRRMLWSQDYVSRACALLVGATLPVIQGEVDRMPQTLFELIAILAISLPDGGVEHVPRATARTASGQWCVEAPSLLAAIGGTVAGFDTIESGPFGTVQLRWPLPATHPLVSIIVATRDRVELLKPCVDGVLNDTDYSEIEVIIVDNDSRDSETLEYMESAARDHRVRVVRWPHPFNYSAINNFGATFASGEYFCLLNNDIEIVEPQWLTELLREASRPGVGAVGARLLYPDRSIQHAGVAIGIGNAAGHAHRGLIEGDPGYYAQALVARGASAVTAACLLLAKEHFDAVGGLDEEHLAVAYNDVDLCLKLRERGLQNIYTPAATLIHHESKSRGQDYAPENLERFLKELECFQQRWNTRDVIDPWHHPALNRSSEVYR</sequence>
<comment type="caution">
    <text evidence="2">The sequence shown here is derived from an EMBL/GenBank/DDBJ whole genome shotgun (WGS) entry which is preliminary data.</text>
</comment>
<organism evidence="2 3">
    <name type="scientific">Erythrobacter ani</name>
    <dbReference type="NCBI Taxonomy" id="2827235"/>
    <lineage>
        <taxon>Bacteria</taxon>
        <taxon>Pseudomonadati</taxon>
        <taxon>Pseudomonadota</taxon>
        <taxon>Alphaproteobacteria</taxon>
        <taxon>Sphingomonadales</taxon>
        <taxon>Erythrobacteraceae</taxon>
        <taxon>Erythrobacter/Porphyrobacter group</taxon>
        <taxon>Erythrobacter</taxon>
    </lineage>
</organism>
<accession>A0ABS6SNB6</accession>
<dbReference type="Pfam" id="PF00535">
    <property type="entry name" value="Glycos_transf_2"/>
    <property type="match status" value="1"/>
</dbReference>
<keyword evidence="3" id="KW-1185">Reference proteome</keyword>
<name>A0ABS6SNB6_9SPHN</name>
<evidence type="ECO:0000313" key="2">
    <source>
        <dbReference type="EMBL" id="MBV7266331.1"/>
    </source>
</evidence>
<feature type="domain" description="Glycosyltransferase 2-like" evidence="1">
    <location>
        <begin position="312"/>
        <end position="431"/>
    </location>
</feature>
<dbReference type="EMBL" id="JAGSPB010000002">
    <property type="protein sequence ID" value="MBV7266331.1"/>
    <property type="molecule type" value="Genomic_DNA"/>
</dbReference>
<dbReference type="CDD" id="cd04186">
    <property type="entry name" value="GT_2_like_c"/>
    <property type="match status" value="1"/>
</dbReference>
<dbReference type="InterPro" id="IPR001173">
    <property type="entry name" value="Glyco_trans_2-like"/>
</dbReference>
<dbReference type="PANTHER" id="PTHR43179:SF7">
    <property type="entry name" value="RHAMNOSYLTRANSFERASE WBBL"/>
    <property type="match status" value="1"/>
</dbReference>
<dbReference type="RefSeq" id="WP_218316945.1">
    <property type="nucleotide sequence ID" value="NZ_JAGSPB010000002.1"/>
</dbReference>
<evidence type="ECO:0000259" key="1">
    <source>
        <dbReference type="Pfam" id="PF00535"/>
    </source>
</evidence>
<proteinExistence type="predicted"/>
<evidence type="ECO:0000313" key="3">
    <source>
        <dbReference type="Proteomes" id="UP000699975"/>
    </source>
</evidence>
<reference evidence="2 3" key="1">
    <citation type="submission" date="2021-04" db="EMBL/GenBank/DDBJ databases">
        <authorList>
            <person name="Pira H."/>
            <person name="Risdian C."/>
            <person name="Wink J."/>
        </authorList>
    </citation>
    <scope>NUCLEOTIDE SEQUENCE [LARGE SCALE GENOMIC DNA]</scope>
    <source>
        <strain evidence="2 3">WH131</strain>
    </source>
</reference>
<dbReference type="PANTHER" id="PTHR43179">
    <property type="entry name" value="RHAMNOSYLTRANSFERASE WBBL"/>
    <property type="match status" value="1"/>
</dbReference>